<evidence type="ECO:0000256" key="9">
    <source>
        <dbReference type="ARBA" id="ARBA00023136"/>
    </source>
</evidence>
<keyword evidence="5" id="KW-0997">Cell inner membrane</keyword>
<keyword evidence="7" id="KW-0653">Protein transport</keyword>
<comment type="similarity">
    <text evidence="2">Belongs to the TonB family.</text>
</comment>
<gene>
    <name evidence="12" type="ORF">HMPREF9098_0055</name>
</gene>
<dbReference type="InterPro" id="IPR051045">
    <property type="entry name" value="TonB-dependent_transducer"/>
</dbReference>
<evidence type="ECO:0000256" key="2">
    <source>
        <dbReference type="ARBA" id="ARBA00006555"/>
    </source>
</evidence>
<feature type="domain" description="TonB C-terminal" evidence="11">
    <location>
        <begin position="231"/>
        <end position="321"/>
    </location>
</feature>
<evidence type="ECO:0000256" key="4">
    <source>
        <dbReference type="ARBA" id="ARBA00022475"/>
    </source>
</evidence>
<comment type="caution">
    <text evidence="12">The sequence shown here is derived from an EMBL/GenBank/DDBJ whole genome shotgun (WGS) entry which is preliminary data.</text>
</comment>
<keyword evidence="6" id="KW-0812">Transmembrane</keyword>
<dbReference type="Gene3D" id="3.30.1150.10">
    <property type="match status" value="1"/>
</dbReference>
<keyword evidence="12" id="KW-0675">Receptor</keyword>
<dbReference type="InterPro" id="IPR037682">
    <property type="entry name" value="TonB_C"/>
</dbReference>
<evidence type="ECO:0000313" key="12">
    <source>
        <dbReference type="EMBL" id="EGC18530.1"/>
    </source>
</evidence>
<dbReference type="Pfam" id="PF03544">
    <property type="entry name" value="TonB_C"/>
    <property type="match status" value="1"/>
</dbReference>
<dbReference type="PANTHER" id="PTHR33446">
    <property type="entry name" value="PROTEIN TONB-RELATED"/>
    <property type="match status" value="1"/>
</dbReference>
<accession>F0EW21</accession>
<feature type="compositionally biased region" description="Pro residues" evidence="10">
    <location>
        <begin position="77"/>
        <end position="87"/>
    </location>
</feature>
<organism evidence="12 13">
    <name type="scientific">Kingella denitrificans ATCC 33394</name>
    <dbReference type="NCBI Taxonomy" id="888741"/>
    <lineage>
        <taxon>Bacteria</taxon>
        <taxon>Pseudomonadati</taxon>
        <taxon>Pseudomonadota</taxon>
        <taxon>Betaproteobacteria</taxon>
        <taxon>Neisseriales</taxon>
        <taxon>Neisseriaceae</taxon>
        <taxon>Kingella</taxon>
    </lineage>
</organism>
<dbReference type="InterPro" id="IPR006260">
    <property type="entry name" value="TonB/TolA_C"/>
</dbReference>
<dbReference type="HOGENOM" id="CLU_899630_0_0_4"/>
<evidence type="ECO:0000256" key="6">
    <source>
        <dbReference type="ARBA" id="ARBA00022692"/>
    </source>
</evidence>
<keyword evidence="13" id="KW-1185">Reference proteome</keyword>
<evidence type="ECO:0000256" key="8">
    <source>
        <dbReference type="ARBA" id="ARBA00022989"/>
    </source>
</evidence>
<feature type="compositionally biased region" description="Polar residues" evidence="10">
    <location>
        <begin position="162"/>
        <end position="179"/>
    </location>
</feature>
<dbReference type="GO" id="GO:0098797">
    <property type="term" value="C:plasma membrane protein complex"/>
    <property type="evidence" value="ECO:0007669"/>
    <property type="project" value="TreeGrafter"/>
</dbReference>
<feature type="region of interest" description="Disordered" evidence="10">
    <location>
        <begin position="33"/>
        <end position="234"/>
    </location>
</feature>
<evidence type="ECO:0000313" key="13">
    <source>
        <dbReference type="Proteomes" id="UP000004088"/>
    </source>
</evidence>
<evidence type="ECO:0000259" key="11">
    <source>
        <dbReference type="PROSITE" id="PS52015"/>
    </source>
</evidence>
<evidence type="ECO:0000256" key="3">
    <source>
        <dbReference type="ARBA" id="ARBA00022448"/>
    </source>
</evidence>
<dbReference type="GO" id="GO:0015031">
    <property type="term" value="P:protein transport"/>
    <property type="evidence" value="ECO:0007669"/>
    <property type="project" value="UniProtKB-KW"/>
</dbReference>
<dbReference type="Proteomes" id="UP000004088">
    <property type="component" value="Unassembled WGS sequence"/>
</dbReference>
<feature type="compositionally biased region" description="Pro residues" evidence="10">
    <location>
        <begin position="126"/>
        <end position="155"/>
    </location>
</feature>
<dbReference type="GO" id="GO:0055085">
    <property type="term" value="P:transmembrane transport"/>
    <property type="evidence" value="ECO:0007669"/>
    <property type="project" value="InterPro"/>
</dbReference>
<keyword evidence="9" id="KW-0472">Membrane</keyword>
<dbReference type="GO" id="GO:0031992">
    <property type="term" value="F:energy transducer activity"/>
    <property type="evidence" value="ECO:0007669"/>
    <property type="project" value="TreeGrafter"/>
</dbReference>
<feature type="compositionally biased region" description="Low complexity" evidence="10">
    <location>
        <begin position="199"/>
        <end position="208"/>
    </location>
</feature>
<dbReference type="PANTHER" id="PTHR33446:SF2">
    <property type="entry name" value="PROTEIN TONB"/>
    <property type="match status" value="1"/>
</dbReference>
<evidence type="ECO:0000256" key="10">
    <source>
        <dbReference type="SAM" id="MobiDB-lite"/>
    </source>
</evidence>
<evidence type="ECO:0000256" key="5">
    <source>
        <dbReference type="ARBA" id="ARBA00022519"/>
    </source>
</evidence>
<dbReference type="RefSeq" id="WP_003780826.1">
    <property type="nucleotide sequence ID" value="NZ_GL870929.1"/>
</dbReference>
<feature type="compositionally biased region" description="Basic and acidic residues" evidence="10">
    <location>
        <begin position="212"/>
        <end position="227"/>
    </location>
</feature>
<dbReference type="EMBL" id="AEWV01000002">
    <property type="protein sequence ID" value="EGC18530.1"/>
    <property type="molecule type" value="Genomic_DNA"/>
</dbReference>
<keyword evidence="4" id="KW-1003">Cell membrane</keyword>
<comment type="subcellular location">
    <subcellularLocation>
        <location evidence="1">Cell inner membrane</location>
        <topology evidence="1">Single-pass membrane protein</topology>
        <orientation evidence="1">Periplasmic side</orientation>
    </subcellularLocation>
</comment>
<dbReference type="STRING" id="888741.HMPREF9098_0055"/>
<name>F0EW21_9NEIS</name>
<protein>
    <submittedName>
        <fullName evidence="12">TonB-dependent receptor</fullName>
    </submittedName>
</protein>
<reference evidence="12 13" key="1">
    <citation type="submission" date="2011-01" db="EMBL/GenBank/DDBJ databases">
        <authorList>
            <person name="Muzny D."/>
            <person name="Qin X."/>
            <person name="Deng J."/>
            <person name="Jiang H."/>
            <person name="Liu Y."/>
            <person name="Qu J."/>
            <person name="Song X.-Z."/>
            <person name="Zhang L."/>
            <person name="Thornton R."/>
            <person name="Coyle M."/>
            <person name="Francisco L."/>
            <person name="Jackson L."/>
            <person name="Javaid M."/>
            <person name="Korchina V."/>
            <person name="Kovar C."/>
            <person name="Mata R."/>
            <person name="Mathew T."/>
            <person name="Ngo R."/>
            <person name="Nguyen L."/>
            <person name="Nguyen N."/>
            <person name="Okwuonu G."/>
            <person name="Ongeri F."/>
            <person name="Pham C."/>
            <person name="Simmons D."/>
            <person name="Wilczek-Boney K."/>
            <person name="Hale W."/>
            <person name="Jakkamsetti A."/>
            <person name="Pham P."/>
            <person name="Ruth R."/>
            <person name="San Lucas F."/>
            <person name="Warren J."/>
            <person name="Zhang J."/>
            <person name="Zhao Z."/>
            <person name="Zhou C."/>
            <person name="Zhu D."/>
            <person name="Lee S."/>
            <person name="Bess C."/>
            <person name="Blankenburg K."/>
            <person name="Forbes L."/>
            <person name="Fu Q."/>
            <person name="Gubbala S."/>
            <person name="Hirani K."/>
            <person name="Jayaseelan J.C."/>
            <person name="Lara F."/>
            <person name="Munidasa M."/>
            <person name="Palculict T."/>
            <person name="Patil S."/>
            <person name="Pu L.-L."/>
            <person name="Saada N."/>
            <person name="Tang L."/>
            <person name="Weissenberger G."/>
            <person name="Zhu Y."/>
            <person name="Hemphill L."/>
            <person name="Shang Y."/>
            <person name="Youmans B."/>
            <person name="Ayvaz T."/>
            <person name="Ross M."/>
            <person name="Santibanez J."/>
            <person name="Aqrawi P."/>
            <person name="Gross S."/>
            <person name="Joshi V."/>
            <person name="Fowler G."/>
            <person name="Nazareth L."/>
            <person name="Reid J."/>
            <person name="Worley K."/>
            <person name="Petrosino J."/>
            <person name="Highlander S."/>
            <person name="Gibbs R."/>
        </authorList>
    </citation>
    <scope>NUCLEOTIDE SEQUENCE [LARGE SCALE GENOMIC DNA]</scope>
    <source>
        <strain evidence="12 13">ATCC 33394</strain>
    </source>
</reference>
<dbReference type="NCBIfam" id="TIGR01352">
    <property type="entry name" value="tonB_Cterm"/>
    <property type="match status" value="1"/>
</dbReference>
<dbReference type="SUPFAM" id="SSF74653">
    <property type="entry name" value="TolA/TonB C-terminal domain"/>
    <property type="match status" value="1"/>
</dbReference>
<evidence type="ECO:0000256" key="1">
    <source>
        <dbReference type="ARBA" id="ARBA00004383"/>
    </source>
</evidence>
<dbReference type="PRINTS" id="PR01217">
    <property type="entry name" value="PRICHEXTENSN"/>
</dbReference>
<keyword evidence="8" id="KW-1133">Transmembrane helix</keyword>
<keyword evidence="3" id="KW-0813">Transport</keyword>
<evidence type="ECO:0000256" key="7">
    <source>
        <dbReference type="ARBA" id="ARBA00022927"/>
    </source>
</evidence>
<dbReference type="PROSITE" id="PS52015">
    <property type="entry name" value="TONB_CTD"/>
    <property type="match status" value="1"/>
</dbReference>
<sequence>MKNHNLLKPSVIIVVSLLHAGLLALAWKSKEPPEPVTVDELTFVDLGTPEGDDKPLADGAPAPLENGGAAQPAQEQPAPPPPPPQAPEKPKPVQEKPANTPPPKVNAVVRNDLPADVVQPTKPVVEKPPTPAPKPVEPTPKPPAPTPTPPAPKPAETPLKPSTTASNNTSGTPGNSKSPGGSPDAVHRQDGGNGGGGSNPNSQRPGNNAGSRDGDGNGKHGNSDKPAADPNAIVNGGYVKLPTVAYPRASQDEGEEGTVKLSVLVEANGSVSEVKVTQSTGHQRLDAAAVRTARSAGYRPKSVNGTPVRTRFNTSYTFSLE</sequence>
<proteinExistence type="inferred from homology"/>
<dbReference type="AlphaFoldDB" id="F0EW21"/>